<dbReference type="RefSeq" id="YP_010776539.1">
    <property type="nucleotide sequence ID" value="NC_075034.1"/>
</dbReference>
<dbReference type="KEGG" id="vg:80513150"/>
<dbReference type="Pfam" id="PF11155">
    <property type="entry name" value="DUF2935"/>
    <property type="match status" value="2"/>
</dbReference>
<dbReference type="Gene3D" id="1.20.1260.120">
    <property type="entry name" value="Protein of unknown function DUF2935"/>
    <property type="match status" value="1"/>
</dbReference>
<name>A0A167RKB4_9VIRU</name>
<dbReference type="SUPFAM" id="SSF158430">
    <property type="entry name" value="Bacillus cereus metalloprotein-like"/>
    <property type="match status" value="2"/>
</dbReference>
<evidence type="ECO:0008006" key="3">
    <source>
        <dbReference type="Google" id="ProtNLM"/>
    </source>
</evidence>
<evidence type="ECO:0000313" key="2">
    <source>
        <dbReference type="Proteomes" id="UP000241365"/>
    </source>
</evidence>
<accession>A0A167RKB4</accession>
<organism evidence="1 2">
    <name type="scientific">Powai lake megavirus</name>
    <dbReference type="NCBI Taxonomy" id="1842663"/>
    <lineage>
        <taxon>Viruses</taxon>
        <taxon>Varidnaviria</taxon>
        <taxon>Bamfordvirae</taxon>
        <taxon>Nucleocytoviricota</taxon>
        <taxon>Megaviricetes</taxon>
        <taxon>Imitervirales</taxon>
        <taxon>Mimiviridae</taxon>
        <taxon>Megamimivirinae</taxon>
        <taxon>Megavirus</taxon>
        <taxon>Megavirus powaiense</taxon>
    </lineage>
</organism>
<dbReference type="InterPro" id="IPR021328">
    <property type="entry name" value="CotB-like"/>
</dbReference>
<dbReference type="Proteomes" id="UP000241365">
    <property type="component" value="Segment"/>
</dbReference>
<sequence length="299" mass="34954">MNNYEKYLKYKSKYLGLKNSNQYGGQRYIFQDEIYFWSRQMMEHLLILHLGLDDDNLKNGAFELHNKWKKFIDHNFTERGVKPDIDTVFLTQSDLAKLGEIDIDTVNRLIDATDKYKNKLIDILEQGKWVGWIFVSMVEHMLKETMYFRRKINGPEFDVQEEIHFINDHHATELAATAQMIDPNPLQQKNIEIARSYAQKTMSLLKLSGSPIAIESSEPFPRQWNPRDEEILKGLEPSDQATLLKISLKYSQELTDYAKDTGMKIDSGELKSIIHPLLAHHIYREIARMTNTLQQLSTQ</sequence>
<evidence type="ECO:0000313" key="1">
    <source>
        <dbReference type="EMBL" id="ANB50788.1"/>
    </source>
</evidence>
<protein>
    <recommendedName>
        <fullName evidence="3">DUF2935 domain-containing protein</fullName>
    </recommendedName>
</protein>
<dbReference type="GeneID" id="80513150"/>
<keyword evidence="2" id="KW-1185">Reference proteome</keyword>
<dbReference type="EMBL" id="KU877344">
    <property type="protein sequence ID" value="ANB50788.1"/>
    <property type="molecule type" value="Genomic_DNA"/>
</dbReference>
<proteinExistence type="predicted"/>
<reference evidence="1 2" key="1">
    <citation type="journal article" date="2016" name="Genome Announc.">
        <title>Complete Genome Sequence of a New Megavirus Family Member Isolated from an Inland Water Lake for the First Time in India.</title>
        <authorList>
            <person name="Chatterjee A."/>
            <person name="Ali F."/>
            <person name="Bange D."/>
            <person name="Kondabagil K."/>
        </authorList>
    </citation>
    <scope>NUCLEOTIDE SEQUENCE [LARGE SCALE GENOMIC DNA]</scope>
    <source>
        <strain evidence="1">1</strain>
    </source>
</reference>